<evidence type="ECO:0000256" key="2">
    <source>
        <dbReference type="ARBA" id="ARBA00022692"/>
    </source>
</evidence>
<dbReference type="AlphaFoldDB" id="A0A6G7YPV6"/>
<keyword evidence="1 5" id="KW-1003">Cell membrane</keyword>
<dbReference type="Pfam" id="PF10755">
    <property type="entry name" value="DUF2585"/>
    <property type="match status" value="1"/>
</dbReference>
<dbReference type="InterPro" id="IPR019691">
    <property type="entry name" value="DUF2585"/>
</dbReference>
<dbReference type="EMBL" id="CP049869">
    <property type="protein sequence ID" value="QIK78775.1"/>
    <property type="molecule type" value="Genomic_DNA"/>
</dbReference>
<keyword evidence="3 5" id="KW-1133">Transmembrane helix</keyword>
<feature type="transmembrane region" description="Helical" evidence="5">
    <location>
        <begin position="152"/>
        <end position="172"/>
    </location>
</feature>
<comment type="subcellular location">
    <subcellularLocation>
        <location evidence="5">Cell membrane</location>
        <topology evidence="5">Multi-pass membrane protein</topology>
    </subcellularLocation>
</comment>
<protein>
    <recommendedName>
        <fullName evidence="5">UPF0314 protein G7077_07565</fullName>
    </recommendedName>
</protein>
<reference evidence="6 7" key="1">
    <citation type="submission" date="2020-03" db="EMBL/GenBank/DDBJ databases">
        <title>Sphingomonas sp. nov., isolated from fish.</title>
        <authorList>
            <person name="Hyun D.-W."/>
            <person name="Bae J.-W."/>
        </authorList>
    </citation>
    <scope>NUCLEOTIDE SEQUENCE [LARGE SCALE GENOMIC DNA]</scope>
    <source>
        <strain evidence="6 7">HDW15B</strain>
    </source>
</reference>
<evidence type="ECO:0000313" key="7">
    <source>
        <dbReference type="Proteomes" id="UP000503222"/>
    </source>
</evidence>
<keyword evidence="4 5" id="KW-0472">Membrane</keyword>
<sequence length="197" mass="21784">MQALSIGRRRRRRNLQVWWLAALAVPAIAAMVLFSMGRPPICTCGEIDLWVSSTTSAKTSQMLSDWYSASHMVHGFLFYGLLWLVARRVPVQIRFVAASLVEAAWEIVENTPLIIDRYREATVALGYTGDSVLNSMSDIAMMGVGFLAARKLPLWAALLVVIALEVMPLIVIRDNLTLNVLMLLAPSDAIRAWQAGA</sequence>
<name>A0A6G7YPV6_9SPHN</name>
<feature type="transmembrane region" description="Helical" evidence="5">
    <location>
        <begin position="68"/>
        <end position="86"/>
    </location>
</feature>
<evidence type="ECO:0000256" key="5">
    <source>
        <dbReference type="HAMAP-Rule" id="MF_01514"/>
    </source>
</evidence>
<dbReference type="NCBIfam" id="NF002099">
    <property type="entry name" value="PRK00944.1"/>
    <property type="match status" value="1"/>
</dbReference>
<dbReference type="HAMAP" id="MF_01514">
    <property type="entry name" value="UPF0314"/>
    <property type="match status" value="1"/>
</dbReference>
<keyword evidence="2 5" id="KW-0812">Transmembrane</keyword>
<comment type="similarity">
    <text evidence="5">Belongs to the UPF0314 family.</text>
</comment>
<keyword evidence="7" id="KW-1185">Reference proteome</keyword>
<proteinExistence type="inferred from homology"/>
<evidence type="ECO:0000256" key="4">
    <source>
        <dbReference type="ARBA" id="ARBA00023136"/>
    </source>
</evidence>
<evidence type="ECO:0000256" key="3">
    <source>
        <dbReference type="ARBA" id="ARBA00022989"/>
    </source>
</evidence>
<dbReference type="Proteomes" id="UP000503222">
    <property type="component" value="Chromosome"/>
</dbReference>
<evidence type="ECO:0000256" key="1">
    <source>
        <dbReference type="ARBA" id="ARBA00022475"/>
    </source>
</evidence>
<dbReference type="GO" id="GO:0005886">
    <property type="term" value="C:plasma membrane"/>
    <property type="evidence" value="ECO:0007669"/>
    <property type="project" value="UniProtKB-SubCell"/>
</dbReference>
<gene>
    <name evidence="6" type="ORF">G7077_07565</name>
</gene>
<dbReference type="KEGG" id="spii:G7077_07565"/>
<organism evidence="6 7">
    <name type="scientific">Sphingomonas piscis</name>
    <dbReference type="NCBI Taxonomy" id="2714943"/>
    <lineage>
        <taxon>Bacteria</taxon>
        <taxon>Pseudomonadati</taxon>
        <taxon>Pseudomonadota</taxon>
        <taxon>Alphaproteobacteria</taxon>
        <taxon>Sphingomonadales</taxon>
        <taxon>Sphingomonadaceae</taxon>
        <taxon>Sphingomonas</taxon>
    </lineage>
</organism>
<accession>A0A6G7YPV6</accession>
<evidence type="ECO:0000313" key="6">
    <source>
        <dbReference type="EMBL" id="QIK78775.1"/>
    </source>
</evidence>